<keyword evidence="4" id="KW-0479">Metal-binding</keyword>
<feature type="transmembrane region" description="Helical" evidence="12">
    <location>
        <begin position="108"/>
        <end position="132"/>
    </location>
</feature>
<evidence type="ECO:0000256" key="1">
    <source>
        <dbReference type="ARBA" id="ARBA00004141"/>
    </source>
</evidence>
<feature type="transmembrane region" description="Helical" evidence="12">
    <location>
        <begin position="138"/>
        <end position="160"/>
    </location>
</feature>
<feature type="transmembrane region" description="Helical" evidence="12">
    <location>
        <begin position="264"/>
        <end position="286"/>
    </location>
</feature>
<dbReference type="EMBL" id="AEDD01000014">
    <property type="protein sequence ID" value="EFM08729.1"/>
    <property type="molecule type" value="Genomic_DNA"/>
</dbReference>
<feature type="transmembrane region" description="Helical" evidence="12">
    <location>
        <begin position="28"/>
        <end position="47"/>
    </location>
</feature>
<dbReference type="GO" id="GO:0016020">
    <property type="term" value="C:membrane"/>
    <property type="evidence" value="ECO:0007669"/>
    <property type="project" value="UniProtKB-SubCell"/>
</dbReference>
<keyword evidence="8" id="KW-0350">Heme biosynthesis</keyword>
<feature type="transmembrane region" description="Helical" evidence="12">
    <location>
        <begin position="180"/>
        <end position="199"/>
    </location>
</feature>
<keyword evidence="6" id="KW-0560">Oxidoreductase</keyword>
<dbReference type="Pfam" id="PF02628">
    <property type="entry name" value="COX15-CtaA"/>
    <property type="match status" value="1"/>
</dbReference>
<evidence type="ECO:0000313" key="13">
    <source>
        <dbReference type="EMBL" id="EFM08729.1"/>
    </source>
</evidence>
<evidence type="ECO:0000256" key="7">
    <source>
        <dbReference type="ARBA" id="ARBA00023004"/>
    </source>
</evidence>
<dbReference type="Proteomes" id="UP000005387">
    <property type="component" value="Unassembled WGS sequence"/>
</dbReference>
<keyword evidence="10" id="KW-1015">Disulfide bond</keyword>
<gene>
    <name evidence="13" type="ORF">PaecuDRAFT_4523</name>
</gene>
<evidence type="ECO:0000256" key="8">
    <source>
        <dbReference type="ARBA" id="ARBA00023133"/>
    </source>
</evidence>
<keyword evidence="2" id="KW-1003">Cell membrane</keyword>
<keyword evidence="3 12" id="KW-0812">Transmembrane</keyword>
<evidence type="ECO:0000256" key="4">
    <source>
        <dbReference type="ARBA" id="ARBA00022723"/>
    </source>
</evidence>
<evidence type="ECO:0000313" key="14">
    <source>
        <dbReference type="Proteomes" id="UP000005387"/>
    </source>
</evidence>
<keyword evidence="14" id="KW-1185">Reference proteome</keyword>
<feature type="transmembrane region" description="Helical" evidence="12">
    <location>
        <begin position="232"/>
        <end position="252"/>
    </location>
</feature>
<evidence type="ECO:0000256" key="2">
    <source>
        <dbReference type="ARBA" id="ARBA00022475"/>
    </source>
</evidence>
<proteinExistence type="predicted"/>
<dbReference type="InterPro" id="IPR050450">
    <property type="entry name" value="COX15/CtaA_HemeA_synthase"/>
</dbReference>
<keyword evidence="5 12" id="KW-1133">Transmembrane helix</keyword>
<dbReference type="PANTHER" id="PTHR35457">
    <property type="entry name" value="HEME A SYNTHASE"/>
    <property type="match status" value="1"/>
</dbReference>
<keyword evidence="7" id="KW-0408">Iron</keyword>
<reference evidence="13 14" key="1">
    <citation type="submission" date="2010-07" db="EMBL/GenBank/DDBJ databases">
        <title>The draft genome of Paenibacillus curdlanolyticus YK9.</title>
        <authorList>
            <consortium name="US DOE Joint Genome Institute (JGI-PGF)"/>
            <person name="Lucas S."/>
            <person name="Copeland A."/>
            <person name="Lapidus A."/>
            <person name="Cheng J.-F."/>
            <person name="Bruce D."/>
            <person name="Goodwin L."/>
            <person name="Pitluck S."/>
            <person name="Land M.L."/>
            <person name="Hauser L."/>
            <person name="Chang Y.-J."/>
            <person name="Jeffries C."/>
            <person name="Anderson I.J."/>
            <person name="Johnson E."/>
            <person name="Loganathan U."/>
            <person name="Mulhopadhyay B."/>
            <person name="Kyrpides N."/>
            <person name="Woyke T.J."/>
        </authorList>
    </citation>
    <scope>NUCLEOTIDE SEQUENCE [LARGE SCALE GENOMIC DNA]</scope>
    <source>
        <strain evidence="13 14">YK9</strain>
    </source>
</reference>
<evidence type="ECO:0000256" key="5">
    <source>
        <dbReference type="ARBA" id="ARBA00022989"/>
    </source>
</evidence>
<sequence length="325" mass="35695">MNVIISSHDGLQLFRNWVMIVISSRYRAVATASCIVMLLVLLAGALVTNTNSGRGCGDDWPLCNGQFVPAYTLESLIEYSHRLISGLAGILTLVTFLYALIHKQYKEPLFYASAALALTVVQALMGAAAVMWPQSDAVMAIHFGISLLAFAATLLLVVWIHRFNKGREMLGSASAVPKRLHGLLLFTAIYSYCVVYLGAYIRHTDSSGGCIGWPLCNDQLVPKLEGATLPVFLHRIAAVILFIIILYLYVTIRRIGAGGQALRVSSAWTLGLVVAQIASGAWLTLTLTNEDWFVFTSLLHNLIISGLFTMILDMVIRSWSARRQF</sequence>
<dbReference type="GO" id="GO:0016491">
    <property type="term" value="F:oxidoreductase activity"/>
    <property type="evidence" value="ECO:0007669"/>
    <property type="project" value="UniProtKB-KW"/>
</dbReference>
<keyword evidence="9 12" id="KW-0472">Membrane</keyword>
<evidence type="ECO:0000256" key="9">
    <source>
        <dbReference type="ARBA" id="ARBA00023136"/>
    </source>
</evidence>
<evidence type="ECO:0000256" key="3">
    <source>
        <dbReference type="ARBA" id="ARBA00022692"/>
    </source>
</evidence>
<evidence type="ECO:0000256" key="11">
    <source>
        <dbReference type="ARBA" id="ARBA00023444"/>
    </source>
</evidence>
<feature type="transmembrane region" description="Helical" evidence="12">
    <location>
        <begin position="292"/>
        <end position="316"/>
    </location>
</feature>
<name>E0IFR3_9BACL</name>
<organism evidence="13 14">
    <name type="scientific">Paenibacillus curdlanolyticus YK9</name>
    <dbReference type="NCBI Taxonomy" id="717606"/>
    <lineage>
        <taxon>Bacteria</taxon>
        <taxon>Bacillati</taxon>
        <taxon>Bacillota</taxon>
        <taxon>Bacilli</taxon>
        <taxon>Bacillales</taxon>
        <taxon>Paenibacillaceae</taxon>
        <taxon>Paenibacillus</taxon>
    </lineage>
</organism>
<dbReference type="STRING" id="717606.PaecuDRAFT_4523"/>
<dbReference type="AlphaFoldDB" id="E0IFR3"/>
<dbReference type="eggNOG" id="COG1612">
    <property type="taxonomic scope" value="Bacteria"/>
</dbReference>
<dbReference type="PANTHER" id="PTHR35457:SF1">
    <property type="entry name" value="HEME A SYNTHASE"/>
    <property type="match status" value="1"/>
</dbReference>
<feature type="transmembrane region" description="Helical" evidence="12">
    <location>
        <begin position="83"/>
        <end position="101"/>
    </location>
</feature>
<evidence type="ECO:0000256" key="6">
    <source>
        <dbReference type="ARBA" id="ARBA00023002"/>
    </source>
</evidence>
<dbReference type="GO" id="GO:0006784">
    <property type="term" value="P:heme A biosynthetic process"/>
    <property type="evidence" value="ECO:0007669"/>
    <property type="project" value="InterPro"/>
</dbReference>
<evidence type="ECO:0000256" key="10">
    <source>
        <dbReference type="ARBA" id="ARBA00023157"/>
    </source>
</evidence>
<dbReference type="InterPro" id="IPR003780">
    <property type="entry name" value="COX15/CtaA_fam"/>
</dbReference>
<comment type="subcellular location">
    <subcellularLocation>
        <location evidence="1">Membrane</location>
        <topology evidence="1">Multi-pass membrane protein</topology>
    </subcellularLocation>
</comment>
<comment type="pathway">
    <text evidence="11">Porphyrin-containing compound metabolism.</text>
</comment>
<protein>
    <submittedName>
        <fullName evidence="13">Cytochrome oxidase assembly</fullName>
    </submittedName>
</protein>
<dbReference type="GO" id="GO:0046872">
    <property type="term" value="F:metal ion binding"/>
    <property type="evidence" value="ECO:0007669"/>
    <property type="project" value="UniProtKB-KW"/>
</dbReference>
<evidence type="ECO:0000256" key="12">
    <source>
        <dbReference type="SAM" id="Phobius"/>
    </source>
</evidence>
<accession>E0IFR3</accession>